<name>A0AA49GQN9_9BACT</name>
<evidence type="ECO:0000259" key="10">
    <source>
        <dbReference type="Pfam" id="PF11973"/>
    </source>
</evidence>
<sequence length="455" mass="50679">MPKHIKLKRGFDINLAGKPEKVVGETPQSDTFAIKPTDFPGMLRPKVTVNEGDTVKAGTPILFDKKKSEVMYCSPVSGEIAEIKRGERRKLLEVKILADKEITYEEYNQYSVSDIPSISKEDALEQMLKGGVWPQLIQRPYGIIADPADTPKDIFISGFDTSPLAPDYEVLLKGQANFFSAGVEILKKLTSGKVHLGINADAEVSSVFSDVKGLEVTKFSGPHPAGNVGVHIHHVSPLGKGQIVWTVDPYGVVQIGKLFLKGNYDASKVISLAGSEVKKPQYYRTYMGACIDKIIEGKIEHKNVRYISGNVLTGEKIEPSGYLGFHHHQITVIPEGNEYEFLGWMKPTTDKLSFHRALGLLSFLNSSKKEYVLNSNLKGEERAFVQTGIYEKVLPMDILPEYLFKAILAEDYDDMETLGIYEVIEEDVALCEFIDVSKHDIQGIIRRGINLIRET</sequence>
<comment type="catalytic activity">
    <reaction evidence="8">
        <text>a ubiquinone + n Na(+)(in) + NADH + H(+) = a ubiquinol + n Na(+)(out) + NAD(+)</text>
        <dbReference type="Rhea" id="RHEA:47748"/>
        <dbReference type="Rhea" id="RHEA-COMP:9565"/>
        <dbReference type="Rhea" id="RHEA-COMP:9566"/>
        <dbReference type="ChEBI" id="CHEBI:15378"/>
        <dbReference type="ChEBI" id="CHEBI:16389"/>
        <dbReference type="ChEBI" id="CHEBI:17976"/>
        <dbReference type="ChEBI" id="CHEBI:29101"/>
        <dbReference type="ChEBI" id="CHEBI:57540"/>
        <dbReference type="ChEBI" id="CHEBI:57945"/>
        <dbReference type="EC" id="7.2.1.1"/>
    </reaction>
</comment>
<feature type="domain" description="NqrA N-terminal barrel-sandwich hybrid" evidence="9">
    <location>
        <begin position="5"/>
        <end position="98"/>
    </location>
</feature>
<proteinExistence type="inferred from homology"/>
<dbReference type="InterPro" id="IPR056147">
    <property type="entry name" value="NQRA_N"/>
</dbReference>
<keyword evidence="6 8" id="KW-0830">Ubiquinone</keyword>
<keyword evidence="5 8" id="KW-0406">Ion transport</keyword>
<keyword evidence="7 8" id="KW-0739">Sodium transport</keyword>
<keyword evidence="2 8" id="KW-1278">Translocase</keyword>
<evidence type="ECO:0000256" key="4">
    <source>
        <dbReference type="ARBA" id="ARBA00023053"/>
    </source>
</evidence>
<dbReference type="EMBL" id="CP120682">
    <property type="protein sequence ID" value="WKN37758.1"/>
    <property type="molecule type" value="Genomic_DNA"/>
</dbReference>
<organism evidence="12">
    <name type="scientific">Roseihalotalea indica</name>
    <dbReference type="NCBI Taxonomy" id="2867963"/>
    <lineage>
        <taxon>Bacteria</taxon>
        <taxon>Pseudomonadati</taxon>
        <taxon>Bacteroidota</taxon>
        <taxon>Cytophagia</taxon>
        <taxon>Cytophagales</taxon>
        <taxon>Catalimonadaceae</taxon>
        <taxon>Roseihalotalea</taxon>
    </lineage>
</organism>
<dbReference type="Pfam" id="PF24836">
    <property type="entry name" value="NQRA_2nd"/>
    <property type="match status" value="1"/>
</dbReference>
<dbReference type="NCBIfam" id="NF003761">
    <property type="entry name" value="PRK05352.1-4"/>
    <property type="match status" value="1"/>
</dbReference>
<comment type="subunit">
    <text evidence="8">Composed of six subunits; NqrA, NqrB, NqrC, NqrD, NqrE and NqrF.</text>
</comment>
<evidence type="ECO:0000259" key="11">
    <source>
        <dbReference type="Pfam" id="PF24836"/>
    </source>
</evidence>
<protein>
    <recommendedName>
        <fullName evidence="8">Na(+)-translocating NADH-quinone reductase subunit A</fullName>
        <shortName evidence="8">Na(+)-NQR subunit A</shortName>
        <shortName evidence="8">Na(+)-translocating NQR subunit A</shortName>
        <ecNumber evidence="8">7.2.1.1</ecNumber>
    </recommendedName>
    <alternativeName>
        <fullName evidence="8">NQR complex subunit A</fullName>
    </alternativeName>
    <alternativeName>
        <fullName evidence="8">NQR-1 subunit A</fullName>
    </alternativeName>
</protein>
<reference evidence="12" key="2">
    <citation type="journal article" date="2024" name="Antonie Van Leeuwenhoek">
        <title>Roseihalotalea indica gen. nov., sp. nov., a halophilic Bacteroidetes from mesopelagic Southwest Indian Ocean with higher carbohydrate metabolic potential.</title>
        <authorList>
            <person name="Chen B."/>
            <person name="Zhang M."/>
            <person name="Lin D."/>
            <person name="Ye J."/>
            <person name="Tang K."/>
        </authorList>
    </citation>
    <scope>NUCLEOTIDE SEQUENCE</scope>
    <source>
        <strain evidence="12">TK19036</strain>
    </source>
</reference>
<keyword evidence="1 8" id="KW-0813">Transport</keyword>
<evidence type="ECO:0000313" key="12">
    <source>
        <dbReference type="EMBL" id="WKN37758.1"/>
    </source>
</evidence>
<evidence type="ECO:0000256" key="3">
    <source>
        <dbReference type="ARBA" id="ARBA00023027"/>
    </source>
</evidence>
<dbReference type="Pfam" id="PF11973">
    <property type="entry name" value="NQRA_SLBB"/>
    <property type="match status" value="1"/>
</dbReference>
<evidence type="ECO:0000256" key="5">
    <source>
        <dbReference type="ARBA" id="ARBA00023065"/>
    </source>
</evidence>
<keyword evidence="4 8" id="KW-0915">Sodium</keyword>
<dbReference type="AlphaFoldDB" id="A0AA49GQN9"/>
<feature type="domain" description="Na(+)-translocating NADH-quinone reductase subunit A C-terminal" evidence="10">
    <location>
        <begin position="269"/>
        <end position="317"/>
    </location>
</feature>
<dbReference type="InterPro" id="IPR056148">
    <property type="entry name" value="NQRA_2nd"/>
</dbReference>
<gene>
    <name evidence="8" type="primary">nqrA</name>
    <name evidence="12" type="ORF">K4G66_03425</name>
</gene>
<dbReference type="NCBIfam" id="TIGR01936">
    <property type="entry name" value="nqrA"/>
    <property type="match status" value="1"/>
</dbReference>
<evidence type="ECO:0000259" key="9">
    <source>
        <dbReference type="Pfam" id="PF05896"/>
    </source>
</evidence>
<dbReference type="GO" id="GO:0016655">
    <property type="term" value="F:oxidoreductase activity, acting on NAD(P)H, quinone or similar compound as acceptor"/>
    <property type="evidence" value="ECO:0007669"/>
    <property type="project" value="UniProtKB-UniRule"/>
</dbReference>
<keyword evidence="3 8" id="KW-0520">NAD</keyword>
<dbReference type="HAMAP" id="MF_00425">
    <property type="entry name" value="NqrA"/>
    <property type="match status" value="1"/>
</dbReference>
<reference evidence="12" key="1">
    <citation type="journal article" date="2023" name="Comput. Struct. Biotechnol. J.">
        <title>Discovery of a novel marine Bacteroidetes with a rich repertoire of carbohydrate-active enzymes.</title>
        <authorList>
            <person name="Chen B."/>
            <person name="Liu G."/>
            <person name="Chen Q."/>
            <person name="Wang H."/>
            <person name="Liu L."/>
            <person name="Tang K."/>
        </authorList>
    </citation>
    <scope>NUCLEOTIDE SEQUENCE</scope>
    <source>
        <strain evidence="12">TK19036</strain>
    </source>
</reference>
<dbReference type="GO" id="GO:0006814">
    <property type="term" value="P:sodium ion transport"/>
    <property type="evidence" value="ECO:0007669"/>
    <property type="project" value="UniProtKB-UniRule"/>
</dbReference>
<accession>A0AA49GQN9</accession>
<dbReference type="EC" id="7.2.1.1" evidence="8"/>
<feature type="domain" description="NqrA second alpha/beta" evidence="11">
    <location>
        <begin position="119"/>
        <end position="263"/>
    </location>
</feature>
<comment type="similarity">
    <text evidence="8">Belongs to the NqrA family.</text>
</comment>
<dbReference type="PANTHER" id="PTHR37839">
    <property type="entry name" value="NA(+)-TRANSLOCATING NADH-QUINONE REDUCTASE SUBUNIT A"/>
    <property type="match status" value="1"/>
</dbReference>
<evidence type="ECO:0000256" key="7">
    <source>
        <dbReference type="ARBA" id="ARBA00023201"/>
    </source>
</evidence>
<evidence type="ECO:0000256" key="1">
    <source>
        <dbReference type="ARBA" id="ARBA00022448"/>
    </source>
</evidence>
<evidence type="ECO:0000256" key="8">
    <source>
        <dbReference type="HAMAP-Rule" id="MF_00425"/>
    </source>
</evidence>
<dbReference type="InterPro" id="IPR022615">
    <property type="entry name" value="NqrA_C_domain"/>
</dbReference>
<dbReference type="Pfam" id="PF05896">
    <property type="entry name" value="NQRA_N"/>
    <property type="match status" value="1"/>
</dbReference>
<dbReference type="InterPro" id="IPR008703">
    <property type="entry name" value="NqrA"/>
</dbReference>
<dbReference type="PANTHER" id="PTHR37839:SF1">
    <property type="entry name" value="NA(+)-TRANSLOCATING NADH-QUINONE REDUCTASE SUBUNIT A"/>
    <property type="match status" value="1"/>
</dbReference>
<evidence type="ECO:0000256" key="2">
    <source>
        <dbReference type="ARBA" id="ARBA00022967"/>
    </source>
</evidence>
<comment type="function">
    <text evidence="8">NQR complex catalyzes the reduction of ubiquinone-1 to ubiquinol by two successive reactions, coupled with the transport of Na(+) ions from the cytoplasm to the periplasm. NqrA to NqrE are probably involved in the second step, the conversion of ubisemiquinone to ubiquinol.</text>
</comment>
<evidence type="ECO:0000256" key="6">
    <source>
        <dbReference type="ARBA" id="ARBA00023075"/>
    </source>
</evidence>